<organism evidence="1 2">
    <name type="scientific">Rhodopirellula baltica WH47</name>
    <dbReference type="NCBI Taxonomy" id="991778"/>
    <lineage>
        <taxon>Bacteria</taxon>
        <taxon>Pseudomonadati</taxon>
        <taxon>Planctomycetota</taxon>
        <taxon>Planctomycetia</taxon>
        <taxon>Pirellulales</taxon>
        <taxon>Pirellulaceae</taxon>
        <taxon>Rhodopirellula</taxon>
    </lineage>
</organism>
<reference evidence="1 2" key="1">
    <citation type="journal article" date="2013" name="Mar. Genomics">
        <title>Expression of sulfatases in Rhodopirellula baltica and the diversity of sulfatases in the genus Rhodopirellula.</title>
        <authorList>
            <person name="Wegner C.E."/>
            <person name="Richter-Heitmann T."/>
            <person name="Klindworth A."/>
            <person name="Klockow C."/>
            <person name="Richter M."/>
            <person name="Achstetter T."/>
            <person name="Glockner F.O."/>
            <person name="Harder J."/>
        </authorList>
    </citation>
    <scope>NUCLEOTIDE SEQUENCE [LARGE SCALE GENOMIC DNA]</scope>
    <source>
        <strain evidence="1 2">WH47</strain>
    </source>
</reference>
<gene>
    <name evidence="1" type="ORF">RBWH47_03961</name>
</gene>
<dbReference type="Proteomes" id="UP000006222">
    <property type="component" value="Unassembled WGS sequence"/>
</dbReference>
<protein>
    <submittedName>
        <fullName evidence="1">Uncharacterized protein</fullName>
    </submittedName>
</protein>
<accession>F2ATT8</accession>
<name>F2ATT8_RHOBT</name>
<sequence>MAFISSVYRIASTDVTGSAFVRSQNVGHPIRPELNERYSNWPVGQ</sequence>
<proteinExistence type="predicted"/>
<dbReference type="EMBL" id="AFAR01000168">
    <property type="protein sequence ID" value="EGF26922.1"/>
    <property type="molecule type" value="Genomic_DNA"/>
</dbReference>
<comment type="caution">
    <text evidence="1">The sequence shown here is derived from an EMBL/GenBank/DDBJ whole genome shotgun (WGS) entry which is preliminary data.</text>
</comment>
<evidence type="ECO:0000313" key="1">
    <source>
        <dbReference type="EMBL" id="EGF26922.1"/>
    </source>
</evidence>
<dbReference type="AlphaFoldDB" id="F2ATT8"/>
<evidence type="ECO:0000313" key="2">
    <source>
        <dbReference type="Proteomes" id="UP000006222"/>
    </source>
</evidence>